<dbReference type="AlphaFoldDB" id="A0A1G7JYF9"/>
<accession>A0A1G7JYF9</accession>
<name>A0A1G7JYF9_9FIRM</name>
<dbReference type="Pfam" id="PF11155">
    <property type="entry name" value="DUF2935"/>
    <property type="match status" value="2"/>
</dbReference>
<proteinExistence type="predicted"/>
<dbReference type="EMBL" id="FNBU01000006">
    <property type="protein sequence ID" value="SDF29987.1"/>
    <property type="molecule type" value="Genomic_DNA"/>
</dbReference>
<sequence length="279" mass="33061">MDIFCREVEPFVPLTIHEIRFWLRIMKEHSLFIKLGLPCDQTALIEEAQRFYDCFAELEKQACQVQCDDHFRSFVKQVLTAVKNIFSFKRHLLHLLIECKLRGGSNYPLLIDHISREALYFYKILEKIRNGEMRYPVDAIVSENVFWLRIMADHLKFIRGLLDPSEREFIDKTNVLSNKFDQLQLHARDFDSMLWHFRPTPDFIRFEKEVTDATIRLRDFKAAAEELIKQCAVLSLIPPLLADHVRREAEHFLEVLELIHGEMMQGSNPDIILCDHDFR</sequence>
<dbReference type="RefSeq" id="WP_093688916.1">
    <property type="nucleotide sequence ID" value="NZ_FNBU01000006.1"/>
</dbReference>
<evidence type="ECO:0000313" key="1">
    <source>
        <dbReference type="EMBL" id="SDF29987.1"/>
    </source>
</evidence>
<dbReference type="InterPro" id="IPR021328">
    <property type="entry name" value="CotB-like"/>
</dbReference>
<dbReference type="Proteomes" id="UP000243333">
    <property type="component" value="Unassembled WGS sequence"/>
</dbReference>
<gene>
    <name evidence="1" type="ORF">SAMN05660235_01122</name>
</gene>
<reference evidence="2" key="1">
    <citation type="submission" date="2016-10" db="EMBL/GenBank/DDBJ databases">
        <authorList>
            <person name="Varghese N."/>
            <person name="Submissions S."/>
        </authorList>
    </citation>
    <scope>NUCLEOTIDE SEQUENCE [LARGE SCALE GENOMIC DNA]</scope>
    <source>
        <strain evidence="2">DSM 23256</strain>
    </source>
</reference>
<organism evidence="1 2">
    <name type="scientific">Sporolituus thermophilus DSM 23256</name>
    <dbReference type="NCBI Taxonomy" id="1123285"/>
    <lineage>
        <taxon>Bacteria</taxon>
        <taxon>Bacillati</taxon>
        <taxon>Bacillota</taxon>
        <taxon>Negativicutes</taxon>
        <taxon>Selenomonadales</taxon>
        <taxon>Sporomusaceae</taxon>
        <taxon>Sporolituus</taxon>
    </lineage>
</organism>
<dbReference type="Gene3D" id="1.20.1260.120">
    <property type="entry name" value="Protein of unknown function DUF2935"/>
    <property type="match status" value="1"/>
</dbReference>
<evidence type="ECO:0000313" key="2">
    <source>
        <dbReference type="Proteomes" id="UP000243333"/>
    </source>
</evidence>
<protein>
    <recommendedName>
        <fullName evidence="3">DUF2935 domain-containing protein</fullName>
    </recommendedName>
</protein>
<keyword evidence="2" id="KW-1185">Reference proteome</keyword>
<dbReference type="STRING" id="1123285.SAMN05660235_01122"/>
<evidence type="ECO:0008006" key="3">
    <source>
        <dbReference type="Google" id="ProtNLM"/>
    </source>
</evidence>
<dbReference type="OrthoDB" id="1633927at2"/>
<dbReference type="SUPFAM" id="SSF158430">
    <property type="entry name" value="Bacillus cereus metalloprotein-like"/>
    <property type="match status" value="2"/>
</dbReference>